<dbReference type="EMBL" id="LDQC01000098">
    <property type="protein sequence ID" value="KTR02750.1"/>
    <property type="molecule type" value="Genomic_DNA"/>
</dbReference>
<protein>
    <submittedName>
        <fullName evidence="2">Uncharacterized protein</fullName>
    </submittedName>
</protein>
<evidence type="ECO:0000313" key="2">
    <source>
        <dbReference type="EMBL" id="KTR02750.1"/>
    </source>
</evidence>
<evidence type="ECO:0000256" key="1">
    <source>
        <dbReference type="SAM" id="Phobius"/>
    </source>
</evidence>
<dbReference type="Proteomes" id="UP000078252">
    <property type="component" value="Unassembled WGS sequence"/>
</dbReference>
<sequence length="188" mass="19998">MTAARFVCDRAAAIVVIEALAAVLLAVDNALGFAGVEAFAAPVVQVLAVLCVAVGFVAALYAARIREWLGSCVAALLIGFVAAGPYGLPLQLPAVVVTIIQMVLPLGFVMVAWGFRRRLRRTSERFLSLAMLVLAIVWLVGALAPIPLELFLIAQILTVTALVGLLATPVRLWLGAHFRVLWESADIL</sequence>
<organism evidence="2 3">
    <name type="scientific">Curtobacterium luteum</name>
    <dbReference type="NCBI Taxonomy" id="33881"/>
    <lineage>
        <taxon>Bacteria</taxon>
        <taxon>Bacillati</taxon>
        <taxon>Actinomycetota</taxon>
        <taxon>Actinomycetes</taxon>
        <taxon>Micrococcales</taxon>
        <taxon>Microbacteriaceae</taxon>
        <taxon>Curtobacterium</taxon>
    </lineage>
</organism>
<evidence type="ECO:0000313" key="3">
    <source>
        <dbReference type="Proteomes" id="UP000078252"/>
    </source>
</evidence>
<dbReference type="STRING" id="33881.NS184_15315"/>
<feature type="transmembrane region" description="Helical" evidence="1">
    <location>
        <begin position="39"/>
        <end position="61"/>
    </location>
</feature>
<dbReference type="AlphaFoldDB" id="A0A175RG45"/>
<proteinExistence type="predicted"/>
<feature type="transmembrane region" description="Helical" evidence="1">
    <location>
        <begin position="127"/>
        <end position="146"/>
    </location>
</feature>
<keyword evidence="1" id="KW-0812">Transmembrane</keyword>
<comment type="caution">
    <text evidence="2">The sequence shown here is derived from an EMBL/GenBank/DDBJ whole genome shotgun (WGS) entry which is preliminary data.</text>
</comment>
<feature type="transmembrane region" description="Helical" evidence="1">
    <location>
        <begin position="68"/>
        <end position="88"/>
    </location>
</feature>
<feature type="transmembrane region" description="Helical" evidence="1">
    <location>
        <begin position="94"/>
        <end position="115"/>
    </location>
</feature>
<keyword evidence="1" id="KW-0472">Membrane</keyword>
<keyword evidence="1" id="KW-1133">Transmembrane helix</keyword>
<feature type="transmembrane region" description="Helical" evidence="1">
    <location>
        <begin position="7"/>
        <end position="27"/>
    </location>
</feature>
<dbReference type="PATRIC" id="fig|33881.3.peg.3603"/>
<gene>
    <name evidence="2" type="ORF">NS184_15315</name>
</gene>
<accession>A0A175RG45</accession>
<reference evidence="2 3" key="1">
    <citation type="journal article" date="2016" name="Front. Microbiol.">
        <title>Genomic Resource of Rice Seed Associated Bacteria.</title>
        <authorList>
            <person name="Midha S."/>
            <person name="Bansal K."/>
            <person name="Sharma S."/>
            <person name="Kumar N."/>
            <person name="Patil P.P."/>
            <person name="Chaudhry V."/>
            <person name="Patil P.B."/>
        </authorList>
    </citation>
    <scope>NUCLEOTIDE SEQUENCE [LARGE SCALE GENOMIC DNA]</scope>
    <source>
        <strain evidence="2 3">NS184</strain>
    </source>
</reference>
<feature type="transmembrane region" description="Helical" evidence="1">
    <location>
        <begin position="152"/>
        <end position="174"/>
    </location>
</feature>
<name>A0A175RG45_9MICO</name>